<dbReference type="SMART" id="SM00355">
    <property type="entry name" value="ZnF_C2H2"/>
    <property type="match status" value="9"/>
</dbReference>
<feature type="domain" description="C2H2-type" evidence="7">
    <location>
        <begin position="664"/>
        <end position="691"/>
    </location>
</feature>
<name>A0AAW0Y3L2_CHEQU</name>
<feature type="compositionally biased region" description="Polar residues" evidence="6">
    <location>
        <begin position="302"/>
        <end position="312"/>
    </location>
</feature>
<dbReference type="AlphaFoldDB" id="A0AAW0Y3L2"/>
<organism evidence="8 9">
    <name type="scientific">Cherax quadricarinatus</name>
    <name type="common">Australian red claw crayfish</name>
    <dbReference type="NCBI Taxonomy" id="27406"/>
    <lineage>
        <taxon>Eukaryota</taxon>
        <taxon>Metazoa</taxon>
        <taxon>Ecdysozoa</taxon>
        <taxon>Arthropoda</taxon>
        <taxon>Crustacea</taxon>
        <taxon>Multicrustacea</taxon>
        <taxon>Malacostraca</taxon>
        <taxon>Eumalacostraca</taxon>
        <taxon>Eucarida</taxon>
        <taxon>Decapoda</taxon>
        <taxon>Pleocyemata</taxon>
        <taxon>Astacidea</taxon>
        <taxon>Parastacoidea</taxon>
        <taxon>Parastacidae</taxon>
        <taxon>Cherax</taxon>
    </lineage>
</organism>
<sequence length="766" mass="87776">MENFLSQAQADGQVEKYRLEVFVSSCQANTPVPSYSAALHSALLSLLHVLQEIIDCSGPPSVKIISQEGKLYTPQPQSSDTNSCHSRQRLYESEVHNDNHLPIIQNHQHVVPIEEYIFKNLPNEHVQNPLVNRLSPQQPTTKETEAANVLMNLSGKAADRANHTRLDLSLPPHHELTIPDAGKTSLYLLSSSTLNSKYDASIIKREYSLCDEVPQINEKDLLPLATQVICQICLRQCEDLVELHEHILAMHNVAETETPLMPSYKKVRNHPEDDDEDDLRQLSESKRQKQEIGNEIKGDDSTMLNVSTSSVIHESKIKQPSEEKKLKRKPKLKKLDKASTSWIICEESGHPNCSLEEESDQNKNSMKECDNTLQTGNTPESALATYNSHEHFLRENLISEVKHHCCFNKDEEWLKHQEGESITELTPVGNDALAIAIESSQIRVIEAKVTIFVCLNCSSGYTDTREFKDHICHSSRPFVQNCSDGSVTLVNDTSEDRIQLPENNVWYFPEFYIRRLADDKSEVRELQIIHSSSGRQLQLHTNYQPTYLSEQLISFRCPTCENDSDSLGRFLEHLTKGPCMFRCPECHLVYITQEKLQNHRASLHPSLEDRTCPNCHMVFEKRHQRNRHLKTKCSQRHICITCGGVLKNEYNLRVHMQSHNERSHVCSECGAAFHRRHILTRHMMRHSGKKPHSCSQCDATFYTRQHLKTHVDRHNGLRRFPCSSCNKAYYSKHDRDTHYSKVHCKALSGQKSSIHEQKLVPEHLIE</sequence>
<keyword evidence="4" id="KW-0862">Zinc</keyword>
<dbReference type="GO" id="GO:0000977">
    <property type="term" value="F:RNA polymerase II transcription regulatory region sequence-specific DNA binding"/>
    <property type="evidence" value="ECO:0007669"/>
    <property type="project" value="TreeGrafter"/>
</dbReference>
<proteinExistence type="predicted"/>
<protein>
    <recommendedName>
        <fullName evidence="7">C2H2-type domain-containing protein</fullName>
    </recommendedName>
</protein>
<dbReference type="PANTHER" id="PTHR24379">
    <property type="entry name" value="KRAB AND ZINC FINGER DOMAIN-CONTAINING"/>
    <property type="match status" value="1"/>
</dbReference>
<dbReference type="PANTHER" id="PTHR24379:SF127">
    <property type="entry name" value="BLOODY FINGERS-RELATED"/>
    <property type="match status" value="1"/>
</dbReference>
<evidence type="ECO:0000259" key="7">
    <source>
        <dbReference type="PROSITE" id="PS50157"/>
    </source>
</evidence>
<evidence type="ECO:0000313" key="8">
    <source>
        <dbReference type="EMBL" id="KAK8746001.1"/>
    </source>
</evidence>
<evidence type="ECO:0000256" key="6">
    <source>
        <dbReference type="SAM" id="MobiDB-lite"/>
    </source>
</evidence>
<keyword evidence="2" id="KW-0677">Repeat</keyword>
<keyword evidence="9" id="KW-1185">Reference proteome</keyword>
<keyword evidence="3 5" id="KW-0863">Zinc-finger</keyword>
<dbReference type="GO" id="GO:0008270">
    <property type="term" value="F:zinc ion binding"/>
    <property type="evidence" value="ECO:0007669"/>
    <property type="project" value="UniProtKB-KW"/>
</dbReference>
<dbReference type="FunFam" id="3.30.160.60:FF:000100">
    <property type="entry name" value="Zinc finger 45-like"/>
    <property type="match status" value="1"/>
</dbReference>
<dbReference type="Gene3D" id="3.30.160.60">
    <property type="entry name" value="Classic Zinc Finger"/>
    <property type="match status" value="2"/>
</dbReference>
<evidence type="ECO:0000256" key="1">
    <source>
        <dbReference type="ARBA" id="ARBA00022723"/>
    </source>
</evidence>
<feature type="compositionally biased region" description="Basic and acidic residues" evidence="6">
    <location>
        <begin position="279"/>
        <end position="300"/>
    </location>
</feature>
<accession>A0AAW0Y3L2</accession>
<feature type="domain" description="C2H2-type" evidence="7">
    <location>
        <begin position="581"/>
        <end position="609"/>
    </location>
</feature>
<evidence type="ECO:0000256" key="2">
    <source>
        <dbReference type="ARBA" id="ARBA00022737"/>
    </source>
</evidence>
<reference evidence="8 9" key="1">
    <citation type="journal article" date="2024" name="BMC Genomics">
        <title>Genome assembly of redclaw crayfish (Cherax quadricarinatus) provides insights into its immune adaptation and hypoxia tolerance.</title>
        <authorList>
            <person name="Liu Z."/>
            <person name="Zheng J."/>
            <person name="Li H."/>
            <person name="Fang K."/>
            <person name="Wang S."/>
            <person name="He J."/>
            <person name="Zhou D."/>
            <person name="Weng S."/>
            <person name="Chi M."/>
            <person name="Gu Z."/>
            <person name="He J."/>
            <person name="Li F."/>
            <person name="Wang M."/>
        </authorList>
    </citation>
    <scope>NUCLEOTIDE SEQUENCE [LARGE SCALE GENOMIC DNA]</scope>
    <source>
        <strain evidence="8">ZL_2023a</strain>
    </source>
</reference>
<evidence type="ECO:0000256" key="3">
    <source>
        <dbReference type="ARBA" id="ARBA00022771"/>
    </source>
</evidence>
<evidence type="ECO:0000256" key="4">
    <source>
        <dbReference type="ARBA" id="ARBA00022833"/>
    </source>
</evidence>
<gene>
    <name evidence="8" type="ORF">OTU49_017217</name>
</gene>
<evidence type="ECO:0000313" key="9">
    <source>
        <dbReference type="Proteomes" id="UP001445076"/>
    </source>
</evidence>
<feature type="domain" description="C2H2-type" evidence="7">
    <location>
        <begin position="692"/>
        <end position="719"/>
    </location>
</feature>
<keyword evidence="1" id="KW-0479">Metal-binding</keyword>
<dbReference type="SUPFAM" id="SSF57667">
    <property type="entry name" value="beta-beta-alpha zinc fingers"/>
    <property type="match status" value="2"/>
</dbReference>
<dbReference type="PROSITE" id="PS50157">
    <property type="entry name" value="ZINC_FINGER_C2H2_2"/>
    <property type="match status" value="3"/>
</dbReference>
<dbReference type="GO" id="GO:0005634">
    <property type="term" value="C:nucleus"/>
    <property type="evidence" value="ECO:0007669"/>
    <property type="project" value="TreeGrafter"/>
</dbReference>
<feature type="compositionally biased region" description="Basic and acidic residues" evidence="6">
    <location>
        <begin position="313"/>
        <end position="325"/>
    </location>
</feature>
<dbReference type="GO" id="GO:0000981">
    <property type="term" value="F:DNA-binding transcription factor activity, RNA polymerase II-specific"/>
    <property type="evidence" value="ECO:0007669"/>
    <property type="project" value="TreeGrafter"/>
</dbReference>
<dbReference type="EMBL" id="JARKIK010000018">
    <property type="protein sequence ID" value="KAK8746001.1"/>
    <property type="molecule type" value="Genomic_DNA"/>
</dbReference>
<comment type="caution">
    <text evidence="8">The sequence shown here is derived from an EMBL/GenBank/DDBJ whole genome shotgun (WGS) entry which is preliminary data.</text>
</comment>
<dbReference type="PROSITE" id="PS00028">
    <property type="entry name" value="ZINC_FINGER_C2H2_1"/>
    <property type="match status" value="4"/>
</dbReference>
<dbReference type="Proteomes" id="UP001445076">
    <property type="component" value="Unassembled WGS sequence"/>
</dbReference>
<dbReference type="InterPro" id="IPR036236">
    <property type="entry name" value="Znf_C2H2_sf"/>
</dbReference>
<dbReference type="InterPro" id="IPR013087">
    <property type="entry name" value="Znf_C2H2_type"/>
</dbReference>
<dbReference type="Pfam" id="PF00096">
    <property type="entry name" value="zf-C2H2"/>
    <property type="match status" value="1"/>
</dbReference>
<evidence type="ECO:0000256" key="5">
    <source>
        <dbReference type="PROSITE-ProRule" id="PRU00042"/>
    </source>
</evidence>
<feature type="region of interest" description="Disordered" evidence="6">
    <location>
        <begin position="260"/>
        <end position="331"/>
    </location>
</feature>